<reference evidence="1 2" key="1">
    <citation type="journal article" date="2019" name="Sci. Rep.">
        <title>Orb-weaving spider Araneus ventricosus genome elucidates the spidroin gene catalogue.</title>
        <authorList>
            <person name="Kono N."/>
            <person name="Nakamura H."/>
            <person name="Ohtoshi R."/>
            <person name="Moran D.A.P."/>
            <person name="Shinohara A."/>
            <person name="Yoshida Y."/>
            <person name="Fujiwara M."/>
            <person name="Mori M."/>
            <person name="Tomita M."/>
            <person name="Arakawa K."/>
        </authorList>
    </citation>
    <scope>NUCLEOTIDE SEQUENCE [LARGE SCALE GENOMIC DNA]</scope>
</reference>
<protein>
    <submittedName>
        <fullName evidence="1">Uncharacterized protein</fullName>
    </submittedName>
</protein>
<dbReference type="AlphaFoldDB" id="A0A4Y2TZ50"/>
<dbReference type="Proteomes" id="UP000499080">
    <property type="component" value="Unassembled WGS sequence"/>
</dbReference>
<dbReference type="EMBL" id="BGPR01031485">
    <property type="protein sequence ID" value="GBO04616.1"/>
    <property type="molecule type" value="Genomic_DNA"/>
</dbReference>
<comment type="caution">
    <text evidence="1">The sequence shown here is derived from an EMBL/GenBank/DDBJ whole genome shotgun (WGS) entry which is preliminary data.</text>
</comment>
<evidence type="ECO:0000313" key="2">
    <source>
        <dbReference type="Proteomes" id="UP000499080"/>
    </source>
</evidence>
<accession>A0A4Y2TZ50</accession>
<keyword evidence="2" id="KW-1185">Reference proteome</keyword>
<gene>
    <name evidence="1" type="ORF">AVEN_251944_1</name>
</gene>
<organism evidence="1 2">
    <name type="scientific">Araneus ventricosus</name>
    <name type="common">Orbweaver spider</name>
    <name type="synonym">Epeira ventricosa</name>
    <dbReference type="NCBI Taxonomy" id="182803"/>
    <lineage>
        <taxon>Eukaryota</taxon>
        <taxon>Metazoa</taxon>
        <taxon>Ecdysozoa</taxon>
        <taxon>Arthropoda</taxon>
        <taxon>Chelicerata</taxon>
        <taxon>Arachnida</taxon>
        <taxon>Araneae</taxon>
        <taxon>Araneomorphae</taxon>
        <taxon>Entelegynae</taxon>
        <taxon>Araneoidea</taxon>
        <taxon>Araneidae</taxon>
        <taxon>Araneus</taxon>
    </lineage>
</organism>
<dbReference type="OrthoDB" id="10527645at2759"/>
<sequence>MEIWRQSHDFGVEGSWILDSIPSEIHIECGHGSRLPSWIKHLFIGVAWKLVKQRIVFRSESLVRARLRPVRMLRALRADLPARTPRVSEKGLFFGGWLPRGVLSDAAETAARGLRSSRDGDAAARIVFPSRGPLMIRGPVPPWQMIDSCPTYKRIASSR</sequence>
<evidence type="ECO:0000313" key="1">
    <source>
        <dbReference type="EMBL" id="GBO04616.1"/>
    </source>
</evidence>
<name>A0A4Y2TZ50_ARAVE</name>
<proteinExistence type="predicted"/>